<keyword evidence="6 9" id="KW-1133">Transmembrane helix</keyword>
<dbReference type="PROSITE" id="PS01023">
    <property type="entry name" value="PTR2_2"/>
    <property type="match status" value="1"/>
</dbReference>
<evidence type="ECO:0000256" key="9">
    <source>
        <dbReference type="SAM" id="Phobius"/>
    </source>
</evidence>
<dbReference type="STRING" id="1542390.KX01_400"/>
<feature type="transmembrane region" description="Helical" evidence="9">
    <location>
        <begin position="312"/>
        <end position="330"/>
    </location>
</feature>
<feature type="transmembrane region" description="Helical" evidence="9">
    <location>
        <begin position="165"/>
        <end position="188"/>
    </location>
</feature>
<feature type="transmembrane region" description="Helical" evidence="9">
    <location>
        <begin position="454"/>
        <end position="472"/>
    </location>
</feature>
<feature type="transmembrane region" description="Helical" evidence="9">
    <location>
        <begin position="75"/>
        <end position="94"/>
    </location>
</feature>
<feature type="transmembrane region" description="Helical" evidence="9">
    <location>
        <begin position="373"/>
        <end position="399"/>
    </location>
</feature>
<dbReference type="OrthoDB" id="9772725at2"/>
<dbReference type="KEGG" id="frc:KX01_400"/>
<dbReference type="InterPro" id="IPR050171">
    <property type="entry name" value="MFS_Transporters"/>
</dbReference>
<keyword evidence="5" id="KW-0571">Peptide transport</keyword>
<name>A0A1J0KTV9_9GAMM</name>
<comment type="similarity">
    <text evidence="8">Belongs to the major facilitator superfamily. Proton-dependent oligopeptide transporter (POT/PTR) (TC 2.A.17) family.</text>
</comment>
<keyword evidence="5" id="KW-0653">Protein transport</keyword>
<feature type="transmembrane region" description="Helical" evidence="9">
    <location>
        <begin position="235"/>
        <end position="255"/>
    </location>
</feature>
<evidence type="ECO:0000256" key="1">
    <source>
        <dbReference type="ARBA" id="ARBA00004651"/>
    </source>
</evidence>
<feature type="transmembrane region" description="Helical" evidence="9">
    <location>
        <begin position="101"/>
        <end position="119"/>
    </location>
</feature>
<comment type="subcellular location">
    <subcellularLocation>
        <location evidence="1">Cell membrane</location>
        <topology evidence="1">Multi-pass membrane protein</topology>
    </subcellularLocation>
    <subcellularLocation>
        <location evidence="8">Membrane</location>
        <topology evidence="8">Multi-pass membrane protein</topology>
    </subcellularLocation>
</comment>
<dbReference type="CDD" id="cd17346">
    <property type="entry name" value="MFS_DtpA_like"/>
    <property type="match status" value="1"/>
</dbReference>
<organism evidence="10 11">
    <name type="scientific">Francisella frigiditurris</name>
    <dbReference type="NCBI Taxonomy" id="1542390"/>
    <lineage>
        <taxon>Bacteria</taxon>
        <taxon>Pseudomonadati</taxon>
        <taxon>Pseudomonadota</taxon>
        <taxon>Gammaproteobacteria</taxon>
        <taxon>Thiotrichales</taxon>
        <taxon>Francisellaceae</taxon>
        <taxon>Francisella</taxon>
    </lineage>
</organism>
<dbReference type="GO" id="GO:1904680">
    <property type="term" value="F:peptide transmembrane transporter activity"/>
    <property type="evidence" value="ECO:0007669"/>
    <property type="project" value="InterPro"/>
</dbReference>
<dbReference type="EMBL" id="CP009654">
    <property type="protein sequence ID" value="APC97123.1"/>
    <property type="molecule type" value="Genomic_DNA"/>
</dbReference>
<evidence type="ECO:0000256" key="8">
    <source>
        <dbReference type="RuleBase" id="RU003755"/>
    </source>
</evidence>
<evidence type="ECO:0000256" key="2">
    <source>
        <dbReference type="ARBA" id="ARBA00022448"/>
    </source>
</evidence>
<feature type="transmembrane region" description="Helical" evidence="9">
    <location>
        <begin position="139"/>
        <end position="158"/>
    </location>
</feature>
<dbReference type="GO" id="GO:0006857">
    <property type="term" value="P:oligopeptide transport"/>
    <property type="evidence" value="ECO:0007669"/>
    <property type="project" value="InterPro"/>
</dbReference>
<keyword evidence="4 8" id="KW-0812">Transmembrane</keyword>
<sequence>MLNFFNQPKAFYTIFMLEIWERFGYQALISILVVYLQTGNIQLSESHAIATYATFAALVYAFIVIGGYIGDLVLGAKRTIVFGLILLLCGYLLLILQTQEATFWGLSFICIGTGLFKSNPTSLLSKCYEGYDYGMISNAFTLFYMSINIGSLLGIIFIPNLAKSFGYSASFIVIALALVLAITTFVGFYFTMKNLSTYAGSKKLNYKYLFWVIVGVVIMICITKYLLGYLIIAKLIVTVTFLICLLVYLYIAFLYKKEGFFYKMMLALILMGEAIVYKISYIQMASSINLFTIKNASHSVFGVSIAPETFQALNPLWIFILSPLLAFYYVRSNETKFSLTLYSKFSTGLFLIGFSYVLLYASKFAAVDGIVSAYWLIASYGFQSLGELLISAIGLSMFARLAPAKFNGFMIGVWWVFLAFASILGGLIAQLTAVDKSKVAVMTQQMSLINYTNFFLYIGLAIIIFSLVSFKLSPIKRKLMTL</sequence>
<dbReference type="Pfam" id="PF00854">
    <property type="entry name" value="PTR2"/>
    <property type="match status" value="1"/>
</dbReference>
<feature type="transmembrane region" description="Helical" evidence="9">
    <location>
        <begin position="12"/>
        <end position="36"/>
    </location>
</feature>
<protein>
    <submittedName>
        <fullName evidence="10">Dipeptide and tripeptide permease A</fullName>
    </submittedName>
</protein>
<evidence type="ECO:0000256" key="6">
    <source>
        <dbReference type="ARBA" id="ARBA00022989"/>
    </source>
</evidence>
<evidence type="ECO:0000256" key="5">
    <source>
        <dbReference type="ARBA" id="ARBA00022856"/>
    </source>
</evidence>
<dbReference type="InterPro" id="IPR036259">
    <property type="entry name" value="MFS_trans_sf"/>
</dbReference>
<dbReference type="AlphaFoldDB" id="A0A1J0KTV9"/>
<evidence type="ECO:0000256" key="7">
    <source>
        <dbReference type="ARBA" id="ARBA00023136"/>
    </source>
</evidence>
<feature type="transmembrane region" description="Helical" evidence="9">
    <location>
        <begin position="411"/>
        <end position="434"/>
    </location>
</feature>
<feature type="transmembrane region" description="Helical" evidence="9">
    <location>
        <begin position="342"/>
        <end position="361"/>
    </location>
</feature>
<evidence type="ECO:0000313" key="10">
    <source>
        <dbReference type="EMBL" id="APC97123.1"/>
    </source>
</evidence>
<proteinExistence type="inferred from homology"/>
<evidence type="ECO:0000256" key="3">
    <source>
        <dbReference type="ARBA" id="ARBA00022475"/>
    </source>
</evidence>
<feature type="transmembrane region" description="Helical" evidence="9">
    <location>
        <begin position="48"/>
        <end position="69"/>
    </location>
</feature>
<dbReference type="Gene3D" id="1.20.1250.20">
    <property type="entry name" value="MFS general substrate transporter like domains"/>
    <property type="match status" value="1"/>
</dbReference>
<evidence type="ECO:0000256" key="4">
    <source>
        <dbReference type="ARBA" id="ARBA00022692"/>
    </source>
</evidence>
<dbReference type="PANTHER" id="PTHR23517:SF15">
    <property type="entry name" value="PROTON-DEPENDENT OLIGOPEPTIDE FAMILY TRANSPORT PROTEIN"/>
    <property type="match status" value="1"/>
</dbReference>
<keyword evidence="3" id="KW-1003">Cell membrane</keyword>
<dbReference type="GO" id="GO:0005886">
    <property type="term" value="C:plasma membrane"/>
    <property type="evidence" value="ECO:0007669"/>
    <property type="project" value="UniProtKB-SubCell"/>
</dbReference>
<gene>
    <name evidence="10" type="primary">dtpA</name>
    <name evidence="10" type="ORF">KX01_400</name>
</gene>
<dbReference type="PANTHER" id="PTHR23517">
    <property type="entry name" value="RESISTANCE PROTEIN MDTM, PUTATIVE-RELATED-RELATED"/>
    <property type="match status" value="1"/>
</dbReference>
<dbReference type="Proteomes" id="UP000182521">
    <property type="component" value="Chromosome"/>
</dbReference>
<feature type="transmembrane region" description="Helical" evidence="9">
    <location>
        <begin position="261"/>
        <end position="281"/>
    </location>
</feature>
<reference evidence="11" key="1">
    <citation type="submission" date="2014-10" db="EMBL/GenBank/DDBJ databases">
        <authorList>
            <person name="Kuske C.R."/>
            <person name="Challacombe J.F."/>
            <person name="Daligault H.E."/>
            <person name="Davenport K.W."/>
            <person name="Johnson S.L."/>
            <person name="Siddaramappa S."/>
            <person name="Petersen J.M."/>
        </authorList>
    </citation>
    <scope>NUCLEOTIDE SEQUENCE [LARGE SCALE GENOMIC DNA]</scope>
    <source>
        <strain evidence="11">CA97-1460</strain>
    </source>
</reference>
<accession>A0A1J0KTV9</accession>
<dbReference type="InterPro" id="IPR018456">
    <property type="entry name" value="PTR2_symporter_CS"/>
</dbReference>
<evidence type="ECO:0000313" key="11">
    <source>
        <dbReference type="Proteomes" id="UP000182521"/>
    </source>
</evidence>
<keyword evidence="2 8" id="KW-0813">Transport</keyword>
<dbReference type="InterPro" id="IPR005279">
    <property type="entry name" value="Dipep/tripep_permease"/>
</dbReference>
<dbReference type="InterPro" id="IPR000109">
    <property type="entry name" value="POT_fam"/>
</dbReference>
<feature type="transmembrane region" description="Helical" evidence="9">
    <location>
        <begin position="208"/>
        <end position="228"/>
    </location>
</feature>
<dbReference type="SUPFAM" id="SSF103473">
    <property type="entry name" value="MFS general substrate transporter"/>
    <property type="match status" value="1"/>
</dbReference>
<dbReference type="NCBIfam" id="TIGR00924">
    <property type="entry name" value="yjdL_sub1_fam"/>
    <property type="match status" value="1"/>
</dbReference>
<keyword evidence="7 9" id="KW-0472">Membrane</keyword>
<keyword evidence="11" id="KW-1185">Reference proteome</keyword>